<comment type="similarity">
    <text evidence="1 13 14">Belongs to the peptidase S24 family.</text>
</comment>
<dbReference type="GO" id="GO:0006281">
    <property type="term" value="P:DNA repair"/>
    <property type="evidence" value="ECO:0007669"/>
    <property type="project" value="UniProtKB-UniRule"/>
</dbReference>
<keyword evidence="11 13" id="KW-0234">DNA repair</keyword>
<keyword evidence="8 13" id="KW-0805">Transcription regulation</keyword>
<keyword evidence="12 13" id="KW-0742">SOS response</keyword>
<evidence type="ECO:0000256" key="12">
    <source>
        <dbReference type="ARBA" id="ARBA00023236"/>
    </source>
</evidence>
<feature type="active site" description="For autocatalytic cleavage activity" evidence="13">
    <location>
        <position position="123"/>
    </location>
</feature>
<dbReference type="Gene3D" id="1.10.10.10">
    <property type="entry name" value="Winged helix-like DNA-binding domain superfamily/Winged helix DNA-binding domain"/>
    <property type="match status" value="1"/>
</dbReference>
<dbReference type="EMBL" id="AP014879">
    <property type="protein sequence ID" value="BAV32759.1"/>
    <property type="molecule type" value="Genomic_DNA"/>
</dbReference>
<dbReference type="RefSeq" id="WP_096359570.1">
    <property type="nucleotide sequence ID" value="NZ_AP014879.1"/>
</dbReference>
<dbReference type="InterPro" id="IPR036286">
    <property type="entry name" value="LexA/Signal_pep-like_sf"/>
</dbReference>
<dbReference type="Pfam" id="PF00717">
    <property type="entry name" value="Peptidase_S24"/>
    <property type="match status" value="1"/>
</dbReference>
<accession>A0A1B4XD81</accession>
<dbReference type="InterPro" id="IPR036388">
    <property type="entry name" value="WH-like_DNA-bd_sf"/>
</dbReference>
<evidence type="ECO:0000259" key="16">
    <source>
        <dbReference type="Pfam" id="PF01726"/>
    </source>
</evidence>
<evidence type="ECO:0000313" key="17">
    <source>
        <dbReference type="EMBL" id="BAV32759.1"/>
    </source>
</evidence>
<dbReference type="EC" id="3.4.21.88" evidence="13"/>
<keyword evidence="9 13" id="KW-0238">DNA-binding</keyword>
<dbReference type="Gene3D" id="2.10.109.10">
    <property type="entry name" value="Umud Fragment, subunit A"/>
    <property type="match status" value="1"/>
</dbReference>
<evidence type="ECO:0000256" key="6">
    <source>
        <dbReference type="ARBA" id="ARBA00022801"/>
    </source>
</evidence>
<keyword evidence="3 13" id="KW-0678">Repressor</keyword>
<feature type="domain" description="Peptidase S24/S26A/S26B/S26C" evidence="15">
    <location>
        <begin position="81"/>
        <end position="196"/>
    </location>
</feature>
<evidence type="ECO:0000256" key="2">
    <source>
        <dbReference type="ARBA" id="ARBA00011738"/>
    </source>
</evidence>
<evidence type="ECO:0000256" key="13">
    <source>
        <dbReference type="HAMAP-Rule" id="MF_00015"/>
    </source>
</evidence>
<dbReference type="PANTHER" id="PTHR33516:SF2">
    <property type="entry name" value="LEXA REPRESSOR-RELATED"/>
    <property type="match status" value="1"/>
</dbReference>
<sequence length="206" mass="22813">MLELTRRQQEILDLIRRHIEKSGLPPTRADICAALGFKSPNAAESHLRALEAKGVIEMTPGASRGIRIVAQGAQSPEFSLPVVGRVAAGAPILAVESVEDHYRIDPRLFKPRADYLLRVRGMSMRDAGILDGDLLAVHKTRRAESGDIVVARVNDEEVTVKRFHQRSAYLIRLLPENPDFNPIEIDLRADTLAIEGLGVGVLRERM</sequence>
<keyword evidence="6 13" id="KW-0378">Hydrolase</keyword>
<dbReference type="HAMAP" id="MF_00015">
    <property type="entry name" value="LexA"/>
    <property type="match status" value="1"/>
</dbReference>
<dbReference type="SUPFAM" id="SSF51306">
    <property type="entry name" value="LexA/Signal peptidase"/>
    <property type="match status" value="1"/>
</dbReference>
<comment type="subunit">
    <text evidence="2 13">Homodimer.</text>
</comment>
<feature type="active site" description="For autocatalytic cleavage activity" evidence="13">
    <location>
        <position position="161"/>
    </location>
</feature>
<comment type="catalytic activity">
    <reaction evidence="13">
        <text>Hydrolysis of Ala-|-Gly bond in repressor LexA.</text>
        <dbReference type="EC" id="3.4.21.88"/>
    </reaction>
</comment>
<dbReference type="GO" id="GO:0006260">
    <property type="term" value="P:DNA replication"/>
    <property type="evidence" value="ECO:0007669"/>
    <property type="project" value="UniProtKB-UniRule"/>
</dbReference>
<evidence type="ECO:0000256" key="4">
    <source>
        <dbReference type="ARBA" id="ARBA00022705"/>
    </source>
</evidence>
<organism evidence="17 18">
    <name type="scientific">Sulfuricaulis limicola</name>
    <dbReference type="NCBI Taxonomy" id="1620215"/>
    <lineage>
        <taxon>Bacteria</taxon>
        <taxon>Pseudomonadati</taxon>
        <taxon>Pseudomonadota</taxon>
        <taxon>Gammaproteobacteria</taxon>
        <taxon>Acidiferrobacterales</taxon>
        <taxon>Acidiferrobacteraceae</taxon>
        <taxon>Sulfuricaulis</taxon>
    </lineage>
</organism>
<dbReference type="AlphaFoldDB" id="A0A1B4XD81"/>
<proteinExistence type="inferred from homology"/>
<dbReference type="OrthoDB" id="9802364at2"/>
<evidence type="ECO:0000256" key="7">
    <source>
        <dbReference type="ARBA" id="ARBA00022813"/>
    </source>
</evidence>
<dbReference type="KEGG" id="slim:SCL_0437"/>
<comment type="function">
    <text evidence="13">Represses a number of genes involved in the response to DNA damage (SOS response), including recA and lexA. In the presence of single-stranded DNA, RecA interacts with LexA causing an autocatalytic cleavage which disrupts the DNA-binding part of LexA, leading to derepression of the SOS regulon and eventually DNA repair.</text>
</comment>
<feature type="domain" description="LexA repressor DNA-binding" evidence="16">
    <location>
        <begin position="1"/>
        <end position="65"/>
    </location>
</feature>
<dbReference type="FunFam" id="2.10.109.10:FF:000001">
    <property type="entry name" value="LexA repressor"/>
    <property type="match status" value="1"/>
</dbReference>
<evidence type="ECO:0000313" key="18">
    <source>
        <dbReference type="Proteomes" id="UP000243180"/>
    </source>
</evidence>
<dbReference type="Pfam" id="PF01726">
    <property type="entry name" value="LexA_DNA_bind"/>
    <property type="match status" value="1"/>
</dbReference>
<dbReference type="InterPro" id="IPR050077">
    <property type="entry name" value="LexA_repressor"/>
</dbReference>
<evidence type="ECO:0000256" key="1">
    <source>
        <dbReference type="ARBA" id="ARBA00007484"/>
    </source>
</evidence>
<evidence type="ECO:0000256" key="14">
    <source>
        <dbReference type="RuleBase" id="RU003991"/>
    </source>
</evidence>
<keyword evidence="5 13" id="KW-0227">DNA damage</keyword>
<evidence type="ECO:0000256" key="10">
    <source>
        <dbReference type="ARBA" id="ARBA00023163"/>
    </source>
</evidence>
<evidence type="ECO:0000259" key="15">
    <source>
        <dbReference type="Pfam" id="PF00717"/>
    </source>
</evidence>
<keyword evidence="7 13" id="KW-0068">Autocatalytic cleavage</keyword>
<dbReference type="InterPro" id="IPR015927">
    <property type="entry name" value="Peptidase_S24_S26A/B/C"/>
</dbReference>
<dbReference type="InterPro" id="IPR006199">
    <property type="entry name" value="LexA_DNA-bd_dom"/>
</dbReference>
<dbReference type="Proteomes" id="UP000243180">
    <property type="component" value="Chromosome"/>
</dbReference>
<feature type="DNA-binding region" description="H-T-H motif" evidence="13">
    <location>
        <begin position="28"/>
        <end position="48"/>
    </location>
</feature>
<dbReference type="PRINTS" id="PR00726">
    <property type="entry name" value="LEXASERPTASE"/>
</dbReference>
<dbReference type="InterPro" id="IPR036390">
    <property type="entry name" value="WH_DNA-bd_sf"/>
</dbReference>
<feature type="site" description="Cleavage; by autolysis" evidence="13">
    <location>
        <begin position="88"/>
        <end position="89"/>
    </location>
</feature>
<dbReference type="FunCoup" id="A0A1B4XD81">
    <property type="interactions" value="319"/>
</dbReference>
<evidence type="ECO:0000256" key="8">
    <source>
        <dbReference type="ARBA" id="ARBA00023015"/>
    </source>
</evidence>
<keyword evidence="4 13" id="KW-0235">DNA replication</keyword>
<keyword evidence="18" id="KW-1185">Reference proteome</keyword>
<protein>
    <recommendedName>
        <fullName evidence="13">LexA repressor</fullName>
        <ecNumber evidence="13">3.4.21.88</ecNumber>
    </recommendedName>
</protein>
<dbReference type="InParanoid" id="A0A1B4XD81"/>
<evidence type="ECO:0000256" key="9">
    <source>
        <dbReference type="ARBA" id="ARBA00023125"/>
    </source>
</evidence>
<dbReference type="GO" id="GO:0004252">
    <property type="term" value="F:serine-type endopeptidase activity"/>
    <property type="evidence" value="ECO:0007669"/>
    <property type="project" value="UniProtKB-UniRule"/>
</dbReference>
<dbReference type="CDD" id="cd06529">
    <property type="entry name" value="S24_LexA-like"/>
    <property type="match status" value="1"/>
</dbReference>
<dbReference type="GO" id="GO:0003677">
    <property type="term" value="F:DNA binding"/>
    <property type="evidence" value="ECO:0007669"/>
    <property type="project" value="UniProtKB-UniRule"/>
</dbReference>
<reference evidence="17 18" key="1">
    <citation type="submission" date="2015-05" db="EMBL/GenBank/DDBJ databases">
        <title>Complete genome sequence of a sulfur-oxidizing gammaproteobacterium strain HA5.</title>
        <authorList>
            <person name="Miura A."/>
            <person name="Kojima H."/>
            <person name="Fukui M."/>
        </authorList>
    </citation>
    <scope>NUCLEOTIDE SEQUENCE [LARGE SCALE GENOMIC DNA]</scope>
    <source>
        <strain evidence="17 18">HA5</strain>
    </source>
</reference>
<dbReference type="PANTHER" id="PTHR33516">
    <property type="entry name" value="LEXA REPRESSOR"/>
    <property type="match status" value="1"/>
</dbReference>
<keyword evidence="10 13" id="KW-0804">Transcription</keyword>
<dbReference type="InterPro" id="IPR039418">
    <property type="entry name" value="LexA-like"/>
</dbReference>
<name>A0A1B4XD81_9GAMM</name>
<dbReference type="FunFam" id="1.10.10.10:FF:000009">
    <property type="entry name" value="LexA repressor"/>
    <property type="match status" value="1"/>
</dbReference>
<dbReference type="SUPFAM" id="SSF46785">
    <property type="entry name" value="Winged helix' DNA-binding domain"/>
    <property type="match status" value="1"/>
</dbReference>
<evidence type="ECO:0000256" key="3">
    <source>
        <dbReference type="ARBA" id="ARBA00022491"/>
    </source>
</evidence>
<gene>
    <name evidence="13" type="primary">lexA</name>
    <name evidence="17" type="ORF">SCL_0437</name>
</gene>
<dbReference type="GO" id="GO:0006508">
    <property type="term" value="P:proteolysis"/>
    <property type="evidence" value="ECO:0007669"/>
    <property type="project" value="InterPro"/>
</dbReference>
<dbReference type="NCBIfam" id="TIGR00498">
    <property type="entry name" value="lexA"/>
    <property type="match status" value="1"/>
</dbReference>
<dbReference type="GO" id="GO:0009432">
    <property type="term" value="P:SOS response"/>
    <property type="evidence" value="ECO:0007669"/>
    <property type="project" value="UniProtKB-UniRule"/>
</dbReference>
<dbReference type="InterPro" id="IPR006200">
    <property type="entry name" value="LexA"/>
</dbReference>
<evidence type="ECO:0000256" key="5">
    <source>
        <dbReference type="ARBA" id="ARBA00022763"/>
    </source>
</evidence>
<dbReference type="InterPro" id="IPR006197">
    <property type="entry name" value="Peptidase_S24_LexA"/>
</dbReference>
<dbReference type="GO" id="GO:0045892">
    <property type="term" value="P:negative regulation of DNA-templated transcription"/>
    <property type="evidence" value="ECO:0007669"/>
    <property type="project" value="UniProtKB-UniRule"/>
</dbReference>
<evidence type="ECO:0000256" key="11">
    <source>
        <dbReference type="ARBA" id="ARBA00023204"/>
    </source>
</evidence>